<keyword evidence="1" id="KW-0812">Transmembrane</keyword>
<dbReference type="RefSeq" id="WP_313544809.1">
    <property type="nucleotide sequence ID" value="NZ_CP134880.1"/>
</dbReference>
<protein>
    <submittedName>
        <fullName evidence="2">VTT domain-containing protein</fullName>
    </submittedName>
</protein>
<dbReference type="EMBL" id="CP134880">
    <property type="protein sequence ID" value="WNM28389.1"/>
    <property type="molecule type" value="Genomic_DNA"/>
</dbReference>
<accession>A0AA96FDM2</accession>
<feature type="transmembrane region" description="Helical" evidence="1">
    <location>
        <begin position="110"/>
        <end position="133"/>
    </location>
</feature>
<dbReference type="KEGG" id="dcp:RN607_05140"/>
<evidence type="ECO:0000313" key="2">
    <source>
        <dbReference type="EMBL" id="WNM28389.1"/>
    </source>
</evidence>
<dbReference type="Proteomes" id="UP001303408">
    <property type="component" value="Chromosome"/>
</dbReference>
<keyword evidence="1" id="KW-1133">Transmembrane helix</keyword>
<name>A0AA96FDM2_9MICO</name>
<sequence>MAGVPSFVSDGPWLGLFAFLFCVVLVRAQATYWAGRWVRLGAEAAARGEADGRRARFARRLSGPTWDNAQRFLDRWGFVGVPLSFLTIGFQTMVNAAAGYTRMRWDLYTVAMLPGCIAWAALYSFLGLGLIGAFSRSPWLGSAVVAAIVVAAWALTTLRRSAGSAVRTPR</sequence>
<keyword evidence="1" id="KW-0472">Membrane</keyword>
<proteinExistence type="predicted"/>
<feature type="transmembrane region" description="Helical" evidence="1">
    <location>
        <begin position="76"/>
        <end position="98"/>
    </location>
</feature>
<organism evidence="2">
    <name type="scientific">Demequina capsici</name>
    <dbReference type="NCBI Taxonomy" id="3075620"/>
    <lineage>
        <taxon>Bacteria</taxon>
        <taxon>Bacillati</taxon>
        <taxon>Actinomycetota</taxon>
        <taxon>Actinomycetes</taxon>
        <taxon>Micrococcales</taxon>
        <taxon>Demequinaceae</taxon>
        <taxon>Demequina</taxon>
    </lineage>
</organism>
<dbReference type="AlphaFoldDB" id="A0AA96FDM2"/>
<reference evidence="2" key="1">
    <citation type="submission" date="2023-09" db="EMBL/GenBank/DDBJ databases">
        <title>Demequina sp. a novel bacteria isolated from Capsicum annuum.</title>
        <authorList>
            <person name="Humaira Z."/>
            <person name="Lee J."/>
            <person name="Cho D."/>
        </authorList>
    </citation>
    <scope>NUCLEOTIDE SEQUENCE</scope>
    <source>
        <strain evidence="2">PMTSA13</strain>
    </source>
</reference>
<evidence type="ECO:0000256" key="1">
    <source>
        <dbReference type="SAM" id="Phobius"/>
    </source>
</evidence>
<gene>
    <name evidence="2" type="ORF">RN607_05140</name>
</gene>
<feature type="transmembrane region" description="Helical" evidence="1">
    <location>
        <begin position="139"/>
        <end position="158"/>
    </location>
</feature>